<dbReference type="PROSITE" id="PS50937">
    <property type="entry name" value="HTH_MERR_2"/>
    <property type="match status" value="1"/>
</dbReference>
<evidence type="ECO:0000313" key="3">
    <source>
        <dbReference type="EMBL" id="SQJ09387.1"/>
    </source>
</evidence>
<proteinExistence type="predicted"/>
<dbReference type="PANTHER" id="PTHR30204:SF97">
    <property type="entry name" value="MERR FAMILY REGULATORY PROTEIN"/>
    <property type="match status" value="1"/>
</dbReference>
<sequence>MYKIGLFSQITKTTIKALRYYDEVGLLKPSIINKENNYRYYTTEQLYTLHKILCLKQMGFSISEISTILNNNNIKQIINRKKIDLEKEIACLVDQLTRLNNFSNENIKGDGFMNYQAAIKNTSECIVYYKKLSIANYNDYFKVIPQIGKEVIEANPDLKCMIPEYCFIQYLDDEYKEQNFSIEYCEAVTKFGKETESIKFKKLSSILVVSTLHKGDYNNLRDAYNYLFSWINKNNYECIDKAREVYIDGIWNKKNKEEWLTELQIPIKKL</sequence>
<dbReference type="Pfam" id="PF06445">
    <property type="entry name" value="GyrI-like"/>
    <property type="match status" value="1"/>
</dbReference>
<dbReference type="GO" id="GO:0003677">
    <property type="term" value="F:DNA binding"/>
    <property type="evidence" value="ECO:0007669"/>
    <property type="project" value="UniProtKB-KW"/>
</dbReference>
<dbReference type="PANTHER" id="PTHR30204">
    <property type="entry name" value="REDOX-CYCLING DRUG-SENSING TRANSCRIPTIONAL ACTIVATOR SOXR"/>
    <property type="match status" value="1"/>
</dbReference>
<accession>A0AAX2JCG3</accession>
<evidence type="ECO:0000259" key="2">
    <source>
        <dbReference type="PROSITE" id="PS50937"/>
    </source>
</evidence>
<dbReference type="Pfam" id="PF13411">
    <property type="entry name" value="MerR_1"/>
    <property type="match status" value="1"/>
</dbReference>
<dbReference type="SMART" id="SM00871">
    <property type="entry name" value="AraC_E_bind"/>
    <property type="match status" value="1"/>
</dbReference>
<dbReference type="SUPFAM" id="SSF46955">
    <property type="entry name" value="Putative DNA-binding domain"/>
    <property type="match status" value="1"/>
</dbReference>
<dbReference type="Gene3D" id="3.20.80.10">
    <property type="entry name" value="Regulatory factor, effector binding domain"/>
    <property type="match status" value="1"/>
</dbReference>
<dbReference type="SMART" id="SM00422">
    <property type="entry name" value="HTH_MERR"/>
    <property type="match status" value="1"/>
</dbReference>
<name>A0AAX2JCG3_9FUSO</name>
<dbReference type="InterPro" id="IPR000551">
    <property type="entry name" value="MerR-type_HTH_dom"/>
</dbReference>
<dbReference type="EMBL" id="LS483487">
    <property type="protein sequence ID" value="SQJ09387.1"/>
    <property type="molecule type" value="Genomic_DNA"/>
</dbReference>
<dbReference type="SUPFAM" id="SSF55136">
    <property type="entry name" value="Probable bacterial effector-binding domain"/>
    <property type="match status" value="1"/>
</dbReference>
<dbReference type="GeneID" id="78453581"/>
<gene>
    <name evidence="3" type="primary">bmrR_3</name>
    <name evidence="3" type="ORF">NCTC12112_02300</name>
</gene>
<dbReference type="InterPro" id="IPR010499">
    <property type="entry name" value="AraC_E-bd"/>
</dbReference>
<dbReference type="InterPro" id="IPR029442">
    <property type="entry name" value="GyrI-like"/>
</dbReference>
<protein>
    <submittedName>
        <fullName evidence="3">Multidrug-efflux transporter 1 regulator</fullName>
    </submittedName>
</protein>
<organism evidence="3 4">
    <name type="scientific">Fusobacterium ulcerans</name>
    <dbReference type="NCBI Taxonomy" id="861"/>
    <lineage>
        <taxon>Bacteria</taxon>
        <taxon>Fusobacteriati</taxon>
        <taxon>Fusobacteriota</taxon>
        <taxon>Fusobacteriia</taxon>
        <taxon>Fusobacteriales</taxon>
        <taxon>Fusobacteriaceae</taxon>
        <taxon>Fusobacterium</taxon>
    </lineage>
</organism>
<reference evidence="3 4" key="1">
    <citation type="submission" date="2018-06" db="EMBL/GenBank/DDBJ databases">
        <authorList>
            <consortium name="Pathogen Informatics"/>
            <person name="Doyle S."/>
        </authorList>
    </citation>
    <scope>NUCLEOTIDE SEQUENCE [LARGE SCALE GENOMIC DNA]</scope>
    <source>
        <strain evidence="3 4">NCTC12112</strain>
    </source>
</reference>
<dbReference type="GO" id="GO:0003700">
    <property type="term" value="F:DNA-binding transcription factor activity"/>
    <property type="evidence" value="ECO:0007669"/>
    <property type="project" value="InterPro"/>
</dbReference>
<dbReference type="AlphaFoldDB" id="A0AAX2JCG3"/>
<evidence type="ECO:0000256" key="1">
    <source>
        <dbReference type="ARBA" id="ARBA00023125"/>
    </source>
</evidence>
<dbReference type="KEGG" id="ful:C4N20_02090"/>
<keyword evidence="1" id="KW-0238">DNA-binding</keyword>
<dbReference type="RefSeq" id="WP_005981363.1">
    <property type="nucleotide sequence ID" value="NZ_CABKNW010000005.1"/>
</dbReference>
<evidence type="ECO:0000313" key="4">
    <source>
        <dbReference type="Proteomes" id="UP000249008"/>
    </source>
</evidence>
<dbReference type="InterPro" id="IPR011256">
    <property type="entry name" value="Reg_factor_effector_dom_sf"/>
</dbReference>
<dbReference type="Gene3D" id="1.10.1660.10">
    <property type="match status" value="1"/>
</dbReference>
<dbReference type="InterPro" id="IPR047057">
    <property type="entry name" value="MerR_fam"/>
</dbReference>
<feature type="domain" description="HTH merR-type" evidence="2">
    <location>
        <begin position="1"/>
        <end position="71"/>
    </location>
</feature>
<dbReference type="InterPro" id="IPR009061">
    <property type="entry name" value="DNA-bd_dom_put_sf"/>
</dbReference>
<dbReference type="Proteomes" id="UP000249008">
    <property type="component" value="Chromosome 1"/>
</dbReference>